<feature type="compositionally biased region" description="Basic and acidic residues" evidence="1">
    <location>
        <begin position="572"/>
        <end position="588"/>
    </location>
</feature>
<feature type="compositionally biased region" description="Acidic residues" evidence="1">
    <location>
        <begin position="949"/>
        <end position="963"/>
    </location>
</feature>
<comment type="caution">
    <text evidence="3">The sequence shown here is derived from an EMBL/GenBank/DDBJ whole genome shotgun (WGS) entry which is preliminary data.</text>
</comment>
<feature type="region of interest" description="Disordered" evidence="1">
    <location>
        <begin position="45"/>
        <end position="64"/>
    </location>
</feature>
<dbReference type="Pfam" id="PF00249">
    <property type="entry name" value="Myb_DNA-binding"/>
    <property type="match status" value="1"/>
</dbReference>
<dbReference type="Pfam" id="PF09133">
    <property type="entry name" value="SANTA"/>
    <property type="match status" value="2"/>
</dbReference>
<dbReference type="PANTHER" id="PTHR16124:SF3">
    <property type="entry name" value="MIS18-BINDING PROTEIN 1"/>
    <property type="match status" value="1"/>
</dbReference>
<dbReference type="SMART" id="SM00717">
    <property type="entry name" value="SANT"/>
    <property type="match status" value="1"/>
</dbReference>
<dbReference type="CDD" id="cd00167">
    <property type="entry name" value="SANT"/>
    <property type="match status" value="1"/>
</dbReference>
<dbReference type="InterPro" id="IPR009057">
    <property type="entry name" value="Homeodomain-like_sf"/>
</dbReference>
<feature type="region of interest" description="Disordered" evidence="1">
    <location>
        <begin position="836"/>
        <end position="857"/>
    </location>
</feature>
<protein>
    <recommendedName>
        <fullName evidence="2">SANT domain-containing protein</fullName>
    </recommendedName>
</protein>
<keyword evidence="4" id="KW-1185">Reference proteome</keyword>
<feature type="compositionally biased region" description="Polar residues" evidence="1">
    <location>
        <begin position="360"/>
        <end position="388"/>
    </location>
</feature>
<dbReference type="InterPro" id="IPR001005">
    <property type="entry name" value="SANT/Myb"/>
</dbReference>
<dbReference type="PROSITE" id="PS51293">
    <property type="entry name" value="SANT"/>
    <property type="match status" value="1"/>
</dbReference>
<feature type="non-terminal residue" evidence="3">
    <location>
        <position position="1207"/>
    </location>
</feature>
<feature type="compositionally biased region" description="Basic residues" evidence="1">
    <location>
        <begin position="589"/>
        <end position="600"/>
    </location>
</feature>
<accession>A0ABQ9EW80</accession>
<dbReference type="InterPro" id="IPR015216">
    <property type="entry name" value="SANTA"/>
</dbReference>
<feature type="compositionally biased region" description="Basic and acidic residues" evidence="1">
    <location>
        <begin position="601"/>
        <end position="627"/>
    </location>
</feature>
<gene>
    <name evidence="3" type="ORF">KUTeg_012879</name>
</gene>
<feature type="region of interest" description="Disordered" evidence="1">
    <location>
        <begin position="1186"/>
        <end position="1207"/>
    </location>
</feature>
<feature type="region of interest" description="Disordered" evidence="1">
    <location>
        <begin position="301"/>
        <end position="398"/>
    </location>
</feature>
<evidence type="ECO:0000313" key="4">
    <source>
        <dbReference type="Proteomes" id="UP001217089"/>
    </source>
</evidence>
<evidence type="ECO:0000259" key="2">
    <source>
        <dbReference type="PROSITE" id="PS51293"/>
    </source>
</evidence>
<organism evidence="3 4">
    <name type="scientific">Tegillarca granosa</name>
    <name type="common">Malaysian cockle</name>
    <name type="synonym">Anadara granosa</name>
    <dbReference type="NCBI Taxonomy" id="220873"/>
    <lineage>
        <taxon>Eukaryota</taxon>
        <taxon>Metazoa</taxon>
        <taxon>Spiralia</taxon>
        <taxon>Lophotrochozoa</taxon>
        <taxon>Mollusca</taxon>
        <taxon>Bivalvia</taxon>
        <taxon>Autobranchia</taxon>
        <taxon>Pteriomorphia</taxon>
        <taxon>Arcoida</taxon>
        <taxon>Arcoidea</taxon>
        <taxon>Arcidae</taxon>
        <taxon>Tegillarca</taxon>
    </lineage>
</organism>
<feature type="region of interest" description="Disordered" evidence="1">
    <location>
        <begin position="558"/>
        <end position="627"/>
    </location>
</feature>
<evidence type="ECO:0000313" key="3">
    <source>
        <dbReference type="EMBL" id="KAJ8308005.1"/>
    </source>
</evidence>
<feature type="compositionally biased region" description="Low complexity" evidence="1">
    <location>
        <begin position="897"/>
        <end position="906"/>
    </location>
</feature>
<feature type="compositionally biased region" description="Basic and acidic residues" evidence="1">
    <location>
        <begin position="725"/>
        <end position="734"/>
    </location>
</feature>
<proteinExistence type="predicted"/>
<feature type="domain" description="SANT" evidence="2">
    <location>
        <begin position="1001"/>
        <end position="1056"/>
    </location>
</feature>
<dbReference type="InterPro" id="IPR017884">
    <property type="entry name" value="SANT_dom"/>
</dbReference>
<evidence type="ECO:0000256" key="1">
    <source>
        <dbReference type="SAM" id="MobiDB-lite"/>
    </source>
</evidence>
<feature type="compositionally biased region" description="Acidic residues" evidence="1">
    <location>
        <begin position="303"/>
        <end position="324"/>
    </location>
</feature>
<reference evidence="3 4" key="1">
    <citation type="submission" date="2022-12" db="EMBL/GenBank/DDBJ databases">
        <title>Chromosome-level genome of Tegillarca granosa.</title>
        <authorList>
            <person name="Kim J."/>
        </authorList>
    </citation>
    <scope>NUCLEOTIDE SEQUENCE [LARGE SCALE GENOMIC DNA]</scope>
    <source>
        <strain evidence="3">Teg-2019</strain>
        <tissue evidence="3">Adductor muscle</tissue>
    </source>
</reference>
<feature type="compositionally biased region" description="Basic residues" evidence="1">
    <location>
        <begin position="933"/>
        <end position="944"/>
    </location>
</feature>
<feature type="region of interest" description="Disordered" evidence="1">
    <location>
        <begin position="889"/>
        <end position="965"/>
    </location>
</feature>
<feature type="region of interest" description="Disordered" evidence="1">
    <location>
        <begin position="725"/>
        <end position="752"/>
    </location>
</feature>
<name>A0ABQ9EW80_TEGGR</name>
<dbReference type="InterPro" id="IPR039110">
    <property type="entry name" value="KNL2-like"/>
</dbReference>
<dbReference type="EMBL" id="JARBDR010000657">
    <property type="protein sequence ID" value="KAJ8308005.1"/>
    <property type="molecule type" value="Genomic_DNA"/>
</dbReference>
<sequence>MNILRPTPIDPYPGNQFFQHIEEEFEKLYARSPLPKICEDQLNSSSDSAVFKSPPRKNVGKEVSQSQKAKIFLSLKNNNNSDSNQSFLSENSFSLHREKITQPHNHSNVLQGNSYRELSISGENNFNNYMENDNQRVSHDINWSVGKSKEYSNQFEDGRSSVSEIDNLNDIDTERQTFIDRNNVNLQGNTRSPVKAFLALKNSSNNSFSKSSTIQNKENVPAILNNVYKSVPLQVDNPIDNGAHSYLGSEEVEMYREVYRENVNVNTEIEAKNCNGDNDEEESNVEDNIQDIGNVATGYDASIESDDENDGQDNDADVEEDSEAEQPILRSTDCKTDGKYGHESNNQKEKRMASDENKKSCNNGLKTNFTGSNVGQMNGNQELESQGQQKERRKSCRVHVTKLKDKEIKMLTETSQSEIFSQEVVRVRKSRKTQESEGDNTLDFYNDTNYRKAKQNLYTWIIKKHEFSDGICVEGKKRMNDADLHCSDVVTRRLSPKFIETSCGAVYCLIGDIKAANCVNAGFSKEIVREFKKGFPENWKKLLEDYYENNNRINISNRSEEHLQDVSGNEIKNTDKRTQDVSEKEIRKPVKGKSKSRKKEHLTNKSKSEKYQEKEVEDKSLETSDRRNKQVEATDLHLWIIKRISHLDGVCVEGKKSLKDDYFWHSGIVTKRISSKIVETSSGSRYKLVGDIETLDCLDAGFSKEVIRHFKKGFPVNWRELIEKPTKPSKKTSEGVKTPVKQRKKEDSDTSVYTPTGQVIQLDSLKKTRSGRVVKPQLAWWRGENLKIDPTNSILEVSYGSKHAEEFHKELAEQYKMSSKRFVGYKRISKTNTSQNIMNKSQNTSTTKKNNTLSQDSMDNTFDFMADLGSSVDESVDSGSDVQNVLNVSKQKKSKNKNSLIKSSANRTHIGQVTKTKKLHNFNMSKNESYSKSVKKVNNRRRKKKNDDTDKEEEDASNDDDADYVPNMVKKAKKVTHVKKNHTVSVLKNNDKNMKLDDSLNEEVPWQKQEIKLLQRAVRQVKKDAPQFWHKVADIVKTKSVEECQKFYYEDIETKPKKGTENKNKGQEQVKLTAKPGTLKRKQQVRDLLDQYNDGYEDDLFDSTPFRTKGKIKIPKIVDESIFDELAKANPDIVKNIKTPTTKLYIEAVSEKKTPASSLIISPFPTIDRKDADRCIRKMQMKRRQLAHHNKTKKFQTQTPVTRAEVL</sequence>
<dbReference type="SUPFAM" id="SSF46689">
    <property type="entry name" value="Homeodomain-like"/>
    <property type="match status" value="1"/>
</dbReference>
<dbReference type="PANTHER" id="PTHR16124">
    <property type="entry name" value="MIS18-BINDING PROTEIN 1"/>
    <property type="match status" value="1"/>
</dbReference>
<dbReference type="Proteomes" id="UP001217089">
    <property type="component" value="Unassembled WGS sequence"/>
</dbReference>
<dbReference type="Gene3D" id="1.10.10.60">
    <property type="entry name" value="Homeodomain-like"/>
    <property type="match status" value="1"/>
</dbReference>
<feature type="compositionally biased region" description="Basic and acidic residues" evidence="1">
    <location>
        <begin position="332"/>
        <end position="359"/>
    </location>
</feature>
<feature type="compositionally biased region" description="Low complexity" evidence="1">
    <location>
        <begin position="839"/>
        <end position="855"/>
    </location>
</feature>